<dbReference type="Proteomes" id="UP000007735">
    <property type="component" value="Chromosome"/>
</dbReference>
<evidence type="ECO:0000313" key="2">
    <source>
        <dbReference type="EMBL" id="CCE96357.1"/>
    </source>
</evidence>
<dbReference type="HOGENOM" id="CLU_043396_2_0_5"/>
<feature type="signal peptide" evidence="1">
    <location>
        <begin position="1"/>
        <end position="20"/>
    </location>
</feature>
<gene>
    <name evidence="2" type="primary">ypfG</name>
    <name evidence="2" type="ordered locus">SFHH103_01862</name>
</gene>
<keyword evidence="1" id="KW-0732">Signal</keyword>
<dbReference type="STRING" id="1117943.SFHH103_01862"/>
<accession>G9A7X7</accession>
<dbReference type="RefSeq" id="WP_014328815.1">
    <property type="nucleotide sequence ID" value="NC_016812.1"/>
</dbReference>
<protein>
    <submittedName>
        <fullName evidence="2">YpfG protein</fullName>
    </submittedName>
</protein>
<sequence>MRSLAKAALALALWPSNAVAQEMAYFGNWAVGCDNLRSCSAIGLSDEGAKIGFVKIERGGEANAAPLVTLGLYEVGSGRGSKLEAFLDDRHVGGHVSEHDDVYMKALLTGEAADAFVVALGKARQLRISRSDGTGRASSPAVIAAAGSVPSLRFVDDRQTRSGTVTALVNKGRQSASRVPAVPEAPLVAAKPIQIVEDGPPPASIANAAKDADILACPDGMEPIVARLSARRTLWGICNWAAAYNIGNSFFLVAEGQVTPVAFEVHGSSNSRFQHGVSVLTELVNPSISRDGLTLSATNAGRGAGDCGEKGEWAWDGERFQLLRYSRLDTCRGIVASEWPVTYRASRK</sequence>
<feature type="chain" id="PRO_5003520002" evidence="1">
    <location>
        <begin position="21"/>
        <end position="348"/>
    </location>
</feature>
<name>G9A7X7_SINF1</name>
<evidence type="ECO:0000313" key="3">
    <source>
        <dbReference type="Proteomes" id="UP000007735"/>
    </source>
</evidence>
<dbReference type="InterPro" id="IPR009560">
    <property type="entry name" value="DUF1176"/>
</dbReference>
<evidence type="ECO:0000256" key="1">
    <source>
        <dbReference type="SAM" id="SignalP"/>
    </source>
</evidence>
<dbReference type="KEGG" id="sfh:SFHH103_01862"/>
<proteinExistence type="predicted"/>
<dbReference type="Pfam" id="PF06674">
    <property type="entry name" value="DUF1176"/>
    <property type="match status" value="1"/>
</dbReference>
<dbReference type="PATRIC" id="fig|380.5.peg.1974"/>
<dbReference type="PROSITE" id="PS51257">
    <property type="entry name" value="PROKAR_LIPOPROTEIN"/>
    <property type="match status" value="1"/>
</dbReference>
<dbReference type="EMBL" id="HE616890">
    <property type="protein sequence ID" value="CCE96357.1"/>
    <property type="molecule type" value="Genomic_DNA"/>
</dbReference>
<dbReference type="eggNOG" id="COG5342">
    <property type="taxonomic scope" value="Bacteria"/>
</dbReference>
<reference evidence="2 3" key="1">
    <citation type="journal article" date="2012" name="J. Bacteriol.">
        <title>Genome sequence of the soybean symbiont Sinorhizobium fredii HH103.</title>
        <authorList>
            <person name="Weidner S."/>
            <person name="Becker A."/>
            <person name="Bonilla I."/>
            <person name="Jaenicke S."/>
            <person name="Lloret J."/>
            <person name="Margaret I."/>
            <person name="Puhler A."/>
            <person name="Ruiz-Sainz J.E."/>
            <person name="Schneiker-Bekel S."/>
            <person name="Szczepanowski R."/>
            <person name="Vinardell J.M."/>
            <person name="Zehner S."/>
            <person name="Gottfert M."/>
        </authorList>
    </citation>
    <scope>NUCLEOTIDE SEQUENCE [LARGE SCALE GENOMIC DNA]</scope>
    <source>
        <strain evidence="2 3">HH103</strain>
    </source>
</reference>
<dbReference type="AlphaFoldDB" id="G9A7X7"/>
<organism evidence="2 3">
    <name type="scientific">Sinorhizobium fredii (strain HH103)</name>
    <dbReference type="NCBI Taxonomy" id="1117943"/>
    <lineage>
        <taxon>Bacteria</taxon>
        <taxon>Pseudomonadati</taxon>
        <taxon>Pseudomonadota</taxon>
        <taxon>Alphaproteobacteria</taxon>
        <taxon>Hyphomicrobiales</taxon>
        <taxon>Rhizobiaceae</taxon>
        <taxon>Sinorhizobium/Ensifer group</taxon>
        <taxon>Sinorhizobium</taxon>
    </lineage>
</organism>